<proteinExistence type="predicted"/>
<evidence type="ECO:0000259" key="3">
    <source>
        <dbReference type="Pfam" id="PF07825"/>
    </source>
</evidence>
<evidence type="ECO:0000256" key="1">
    <source>
        <dbReference type="ARBA" id="ARBA00023125"/>
    </source>
</evidence>
<evidence type="ECO:0000313" key="4">
    <source>
        <dbReference type="EMBL" id="MBB1489480.1"/>
    </source>
</evidence>
<dbReference type="Proteomes" id="UP000565262">
    <property type="component" value="Unassembled WGS sequence"/>
</dbReference>
<keyword evidence="1" id="KW-0238">DNA-binding</keyword>
<evidence type="ECO:0000256" key="2">
    <source>
        <dbReference type="ARBA" id="ARBA00023172"/>
    </source>
</evidence>
<sequence>MREPDITLEEWDLLNHSQPHNKRTLLTWAREGRIQPKPQKRGRKYWVRPDARYQEPDKARITRLRQVKTMLQNPCDVTDPSTRVLEIYHHGSQT</sequence>
<organism evidence="4 5">
    <name type="scientific">Oceanospirillum sediminis</name>
    <dbReference type="NCBI Taxonomy" id="2760088"/>
    <lineage>
        <taxon>Bacteria</taxon>
        <taxon>Pseudomonadati</taxon>
        <taxon>Pseudomonadota</taxon>
        <taxon>Gammaproteobacteria</taxon>
        <taxon>Oceanospirillales</taxon>
        <taxon>Oceanospirillaceae</taxon>
        <taxon>Oceanospirillum</taxon>
    </lineage>
</organism>
<dbReference type="AlphaFoldDB" id="A0A839IXS7"/>
<feature type="domain" description="Excisionase-like" evidence="3">
    <location>
        <begin position="6"/>
        <end position="60"/>
    </location>
</feature>
<accession>A0A839IXS7</accession>
<dbReference type="RefSeq" id="WP_182811817.1">
    <property type="nucleotide sequence ID" value="NZ_JACJFM010000056.1"/>
</dbReference>
<dbReference type="InterPro" id="IPR009061">
    <property type="entry name" value="DNA-bd_dom_put_sf"/>
</dbReference>
<dbReference type="Pfam" id="PF07825">
    <property type="entry name" value="Exc"/>
    <property type="match status" value="1"/>
</dbReference>
<keyword evidence="2" id="KW-0233">DNA recombination</keyword>
<dbReference type="InterPro" id="IPR012884">
    <property type="entry name" value="Excisionase-like"/>
</dbReference>
<reference evidence="4 5" key="1">
    <citation type="submission" date="2020-08" db="EMBL/GenBank/DDBJ databases">
        <title>Oceanospirillum sp. nov. isolated from marine sediment.</title>
        <authorList>
            <person name="Ji X."/>
        </authorList>
    </citation>
    <scope>NUCLEOTIDE SEQUENCE [LARGE SCALE GENOMIC DNA]</scope>
    <source>
        <strain evidence="4 5">D5</strain>
    </source>
</reference>
<keyword evidence="5" id="KW-1185">Reference proteome</keyword>
<dbReference type="SUPFAM" id="SSF46955">
    <property type="entry name" value="Putative DNA-binding domain"/>
    <property type="match status" value="1"/>
</dbReference>
<name>A0A839IXS7_9GAMM</name>
<dbReference type="Gene3D" id="1.10.1660.20">
    <property type="match status" value="1"/>
</dbReference>
<evidence type="ECO:0000313" key="5">
    <source>
        <dbReference type="Proteomes" id="UP000565262"/>
    </source>
</evidence>
<dbReference type="InterPro" id="IPR038137">
    <property type="entry name" value="Excisionase-like_sf"/>
</dbReference>
<dbReference type="GO" id="GO:0003677">
    <property type="term" value="F:DNA binding"/>
    <property type="evidence" value="ECO:0007669"/>
    <property type="project" value="UniProtKB-KW"/>
</dbReference>
<dbReference type="EMBL" id="JACJFM010000056">
    <property type="protein sequence ID" value="MBB1489480.1"/>
    <property type="molecule type" value="Genomic_DNA"/>
</dbReference>
<gene>
    <name evidence="4" type="ORF">H4O21_22990</name>
</gene>
<dbReference type="GO" id="GO:0006310">
    <property type="term" value="P:DNA recombination"/>
    <property type="evidence" value="ECO:0007669"/>
    <property type="project" value="UniProtKB-KW"/>
</dbReference>
<comment type="caution">
    <text evidence="4">The sequence shown here is derived from an EMBL/GenBank/DDBJ whole genome shotgun (WGS) entry which is preliminary data.</text>
</comment>
<protein>
    <recommendedName>
        <fullName evidence="3">Excisionase-like domain-containing protein</fullName>
    </recommendedName>
</protein>